<organism evidence="1 2">
    <name type="scientific">Heterorhabditis bacteriophora</name>
    <name type="common">Entomopathogenic nematode worm</name>
    <dbReference type="NCBI Taxonomy" id="37862"/>
    <lineage>
        <taxon>Eukaryota</taxon>
        <taxon>Metazoa</taxon>
        <taxon>Ecdysozoa</taxon>
        <taxon>Nematoda</taxon>
        <taxon>Chromadorea</taxon>
        <taxon>Rhabditida</taxon>
        <taxon>Rhabditina</taxon>
        <taxon>Rhabditomorpha</taxon>
        <taxon>Strongyloidea</taxon>
        <taxon>Heterorhabditidae</taxon>
        <taxon>Heterorhabditis</taxon>
    </lineage>
</organism>
<dbReference type="Proteomes" id="UP000095283">
    <property type="component" value="Unplaced"/>
</dbReference>
<name>A0A1I7XEB2_HETBA</name>
<accession>A0A1I7XEB2</accession>
<keyword evidence="1" id="KW-1185">Reference proteome</keyword>
<protein>
    <submittedName>
        <fullName evidence="2">Transmembrane protein</fullName>
    </submittedName>
</protein>
<dbReference type="AlphaFoldDB" id="A0A1I7XEB2"/>
<dbReference type="WBParaSite" id="Hba_15677">
    <property type="protein sequence ID" value="Hba_15677"/>
    <property type="gene ID" value="Hba_15677"/>
</dbReference>
<sequence>MDSIITPQRSLRAVIRGSINTLDCLHSNLEPPVVSLVIVVLHVNKTYIMNTGVLDRGAWLGGAGWGPSSLGGGPSSHSRGMGGSVFNVQGGHGESGFNIGQERNARTSFFIQKIVYIHYMRQDLLRVVRAFQDIRYPYIFSITCNFSGWCQFWVPVCFARIYALGMRRNANYQRQFGTYGFIIMYE</sequence>
<evidence type="ECO:0000313" key="2">
    <source>
        <dbReference type="WBParaSite" id="Hba_15677"/>
    </source>
</evidence>
<reference evidence="2" key="1">
    <citation type="submission" date="2016-11" db="UniProtKB">
        <authorList>
            <consortium name="WormBaseParasite"/>
        </authorList>
    </citation>
    <scope>IDENTIFICATION</scope>
</reference>
<proteinExistence type="predicted"/>
<evidence type="ECO:0000313" key="1">
    <source>
        <dbReference type="Proteomes" id="UP000095283"/>
    </source>
</evidence>